<protein>
    <recommendedName>
        <fullName evidence="2">TRASH transcription regulator C-terminal archaeal domain-containing protein</fullName>
    </recommendedName>
</protein>
<dbReference type="AlphaFoldDB" id="A0A0F9FWT0"/>
<sequence>PHSEHKMDEQARGEEHVEALPAGANKICPVEPDEKVVPSLYVEYKDKRIYVCCRKCVKRVQEDPAAWYTKVYGNGHEHDH</sequence>
<dbReference type="EMBL" id="LAZR01030771">
    <property type="protein sequence ID" value="KKL55632.1"/>
    <property type="molecule type" value="Genomic_DNA"/>
</dbReference>
<reference evidence="1" key="1">
    <citation type="journal article" date="2015" name="Nature">
        <title>Complex archaea that bridge the gap between prokaryotes and eukaryotes.</title>
        <authorList>
            <person name="Spang A."/>
            <person name="Saw J.H."/>
            <person name="Jorgensen S.L."/>
            <person name="Zaremba-Niedzwiedzka K."/>
            <person name="Martijn J."/>
            <person name="Lind A.E."/>
            <person name="van Eijk R."/>
            <person name="Schleper C."/>
            <person name="Guy L."/>
            <person name="Ettema T.J."/>
        </authorList>
    </citation>
    <scope>NUCLEOTIDE SEQUENCE</scope>
</reference>
<accession>A0A0F9FWT0</accession>
<feature type="non-terminal residue" evidence="1">
    <location>
        <position position="1"/>
    </location>
</feature>
<proteinExistence type="predicted"/>
<evidence type="ECO:0000313" key="1">
    <source>
        <dbReference type="EMBL" id="KKL55632.1"/>
    </source>
</evidence>
<gene>
    <name evidence="1" type="ORF">LCGC14_2253490</name>
</gene>
<name>A0A0F9FWT0_9ZZZZ</name>
<evidence type="ECO:0008006" key="2">
    <source>
        <dbReference type="Google" id="ProtNLM"/>
    </source>
</evidence>
<organism evidence="1">
    <name type="scientific">marine sediment metagenome</name>
    <dbReference type="NCBI Taxonomy" id="412755"/>
    <lineage>
        <taxon>unclassified sequences</taxon>
        <taxon>metagenomes</taxon>
        <taxon>ecological metagenomes</taxon>
    </lineage>
</organism>
<comment type="caution">
    <text evidence="1">The sequence shown here is derived from an EMBL/GenBank/DDBJ whole genome shotgun (WGS) entry which is preliminary data.</text>
</comment>